<dbReference type="EMBL" id="SDMP01000009">
    <property type="protein sequence ID" value="RYR36471.1"/>
    <property type="molecule type" value="Genomic_DNA"/>
</dbReference>
<dbReference type="PANTHER" id="PTHR32401:SF49">
    <property type="entry name" value="OS10G0129200 PROTEIN"/>
    <property type="match status" value="1"/>
</dbReference>
<proteinExistence type="inferred from homology"/>
<evidence type="ECO:0000256" key="1">
    <source>
        <dbReference type="ARBA" id="ARBA00007606"/>
    </source>
</evidence>
<reference evidence="5 6" key="1">
    <citation type="submission" date="2019-01" db="EMBL/GenBank/DDBJ databases">
        <title>Sequencing of cultivated peanut Arachis hypogaea provides insights into genome evolution and oil improvement.</title>
        <authorList>
            <person name="Chen X."/>
        </authorList>
    </citation>
    <scope>NUCLEOTIDE SEQUENCE [LARGE SCALE GENOMIC DNA]</scope>
    <source>
        <strain evidence="6">cv. Fuhuasheng</strain>
        <tissue evidence="5">Leaves</tissue>
    </source>
</reference>
<sequence>MKPFCVFLTFFLLLAASSKKVNSAETVSFNFNSFSEGNPAINFQGDVTVLSNGNIQLTNLNKVNSVGRVLYAMPVRIWSSATGNVASFLTSFSFEMKDIKDYDPADGIIFFIAPEDTQIPAGSIGGGTLGVSDTKGAGHFVGVEFDTYSNSEYNDPPTDHVGIDVNSVDSVKTVPWNSVSGAVVQVTVIYDSSTKTLSVAVTNENGDITTIAQVVDLKAKLPERVKFGFSASGSLGGRQIHLILASKKVNSASETETVSFSFNSFAQGNPAINLQGDATVLSDGNVQLTNLKNSYSAGRVLYATPVRLWDKATGNVASFVTSFSFQLTDLEGYNAADGIIFFVAPEDTQIPSGGVGGTLGVASSNGVGQFVGVEFDSYSNSEFKDPPYQHVGIDVNTLVSSKTVEWKRVSGSVVKVTVIYDSPSKTLSVAVINESGDINTITEVVDLKAKLPEKTLSVAVINESGDINTITEVVDLKAELPEKVKFGFSSASSVGGRQIHLIRSWSFISTLKTTTSISSNGKTMDIATA</sequence>
<dbReference type="PANTHER" id="PTHR32401">
    <property type="entry name" value="CONCANAVALIN A-LIKE LECTIN FAMILY PROTEIN"/>
    <property type="match status" value="1"/>
</dbReference>
<organism evidence="5 6">
    <name type="scientific">Arachis hypogaea</name>
    <name type="common">Peanut</name>
    <dbReference type="NCBI Taxonomy" id="3818"/>
    <lineage>
        <taxon>Eukaryota</taxon>
        <taxon>Viridiplantae</taxon>
        <taxon>Streptophyta</taxon>
        <taxon>Embryophyta</taxon>
        <taxon>Tracheophyta</taxon>
        <taxon>Spermatophyta</taxon>
        <taxon>Magnoliopsida</taxon>
        <taxon>eudicotyledons</taxon>
        <taxon>Gunneridae</taxon>
        <taxon>Pentapetalae</taxon>
        <taxon>rosids</taxon>
        <taxon>fabids</taxon>
        <taxon>Fabales</taxon>
        <taxon>Fabaceae</taxon>
        <taxon>Papilionoideae</taxon>
        <taxon>50 kb inversion clade</taxon>
        <taxon>dalbergioids sensu lato</taxon>
        <taxon>Dalbergieae</taxon>
        <taxon>Pterocarpus clade</taxon>
        <taxon>Arachis</taxon>
    </lineage>
</organism>
<feature type="domain" description="Legume lectin" evidence="4">
    <location>
        <begin position="27"/>
        <end position="244"/>
    </location>
</feature>
<accession>A0A445BCW5</accession>
<dbReference type="Proteomes" id="UP000289738">
    <property type="component" value="Chromosome A09"/>
</dbReference>
<dbReference type="InterPro" id="IPR050258">
    <property type="entry name" value="Leguminous_Lectin"/>
</dbReference>
<keyword evidence="6" id="KW-1185">Reference proteome</keyword>
<keyword evidence="2" id="KW-0430">Lectin</keyword>
<feature type="chain" id="PRO_5019569034" description="Legume lectin domain-containing protein" evidence="3">
    <location>
        <begin position="24"/>
        <end position="529"/>
    </location>
</feature>
<dbReference type="InterPro" id="IPR019825">
    <property type="entry name" value="Lectin_legB_Mn/Ca_BS"/>
</dbReference>
<dbReference type="AlphaFoldDB" id="A0A445BCW5"/>
<dbReference type="Gene3D" id="2.60.120.200">
    <property type="match status" value="3"/>
</dbReference>
<gene>
    <name evidence="5" type="ORF">Ahy_A09g041435</name>
</gene>
<dbReference type="SUPFAM" id="SSF49899">
    <property type="entry name" value="Concanavalin A-like lectins/glucanases"/>
    <property type="match status" value="2"/>
</dbReference>
<dbReference type="PROSITE" id="PS00308">
    <property type="entry name" value="LECTIN_LEGUME_ALPHA"/>
    <property type="match status" value="2"/>
</dbReference>
<name>A0A445BCW5_ARAHY</name>
<dbReference type="GO" id="GO:0030246">
    <property type="term" value="F:carbohydrate binding"/>
    <property type="evidence" value="ECO:0007669"/>
    <property type="project" value="UniProtKB-KW"/>
</dbReference>
<dbReference type="PROSITE" id="PS00307">
    <property type="entry name" value="LECTIN_LEGUME_BETA"/>
    <property type="match status" value="2"/>
</dbReference>
<evidence type="ECO:0000256" key="3">
    <source>
        <dbReference type="SAM" id="SignalP"/>
    </source>
</evidence>
<keyword evidence="3" id="KW-0732">Signal</keyword>
<comment type="similarity">
    <text evidence="1">Belongs to the leguminous lectin family.</text>
</comment>
<dbReference type="CDD" id="cd06899">
    <property type="entry name" value="lectin_legume_LecRK_Arcelin_ConA"/>
    <property type="match status" value="2"/>
</dbReference>
<feature type="signal peptide" evidence="3">
    <location>
        <begin position="1"/>
        <end position="23"/>
    </location>
</feature>
<evidence type="ECO:0000259" key="4">
    <source>
        <dbReference type="Pfam" id="PF00139"/>
    </source>
</evidence>
<evidence type="ECO:0000313" key="5">
    <source>
        <dbReference type="EMBL" id="RYR36471.1"/>
    </source>
</evidence>
<dbReference type="Pfam" id="PF00139">
    <property type="entry name" value="Lectin_legB"/>
    <property type="match status" value="2"/>
</dbReference>
<dbReference type="InterPro" id="IPR013320">
    <property type="entry name" value="ConA-like_dom_sf"/>
</dbReference>
<dbReference type="InterPro" id="IPR001220">
    <property type="entry name" value="Legume_lectin_dom"/>
</dbReference>
<feature type="domain" description="Legume lectin" evidence="4">
    <location>
        <begin position="258"/>
        <end position="518"/>
    </location>
</feature>
<evidence type="ECO:0000256" key="2">
    <source>
        <dbReference type="ARBA" id="ARBA00022734"/>
    </source>
</evidence>
<dbReference type="InterPro" id="IPR000985">
    <property type="entry name" value="Lectin_LegA_CS"/>
</dbReference>
<evidence type="ECO:0000313" key="6">
    <source>
        <dbReference type="Proteomes" id="UP000289738"/>
    </source>
</evidence>
<comment type="caution">
    <text evidence="5">The sequence shown here is derived from an EMBL/GenBank/DDBJ whole genome shotgun (WGS) entry which is preliminary data.</text>
</comment>
<protein>
    <recommendedName>
        <fullName evidence="4">Legume lectin domain-containing protein</fullName>
    </recommendedName>
</protein>